<evidence type="ECO:0000256" key="6">
    <source>
        <dbReference type="SAM" id="Phobius"/>
    </source>
</evidence>
<feature type="transmembrane region" description="Helical" evidence="6">
    <location>
        <begin position="821"/>
        <end position="839"/>
    </location>
</feature>
<feature type="compositionally biased region" description="Basic and acidic residues" evidence="5">
    <location>
        <begin position="274"/>
        <end position="286"/>
    </location>
</feature>
<keyword evidence="9" id="KW-1185">Reference proteome</keyword>
<protein>
    <recommendedName>
        <fullName evidence="7">SBP-type domain-containing protein</fullName>
    </recommendedName>
</protein>
<evidence type="ECO:0000256" key="1">
    <source>
        <dbReference type="ARBA" id="ARBA00022723"/>
    </source>
</evidence>
<dbReference type="InterPro" id="IPR044817">
    <property type="entry name" value="SBP-like"/>
</dbReference>
<comment type="caution">
    <text evidence="8">The sequence shown here is derived from an EMBL/GenBank/DDBJ whole genome shotgun (WGS) entry which is preliminary data.</text>
</comment>
<dbReference type="EMBL" id="BAABME010013698">
    <property type="protein sequence ID" value="GAA0186432.1"/>
    <property type="molecule type" value="Genomic_DNA"/>
</dbReference>
<organism evidence="8 9">
    <name type="scientific">Lithospermum erythrorhizon</name>
    <name type="common">Purple gromwell</name>
    <name type="synonym">Lithospermum officinale var. erythrorhizon</name>
    <dbReference type="NCBI Taxonomy" id="34254"/>
    <lineage>
        <taxon>Eukaryota</taxon>
        <taxon>Viridiplantae</taxon>
        <taxon>Streptophyta</taxon>
        <taxon>Embryophyta</taxon>
        <taxon>Tracheophyta</taxon>
        <taxon>Spermatophyta</taxon>
        <taxon>Magnoliopsida</taxon>
        <taxon>eudicotyledons</taxon>
        <taxon>Gunneridae</taxon>
        <taxon>Pentapetalae</taxon>
        <taxon>asterids</taxon>
        <taxon>lamiids</taxon>
        <taxon>Boraginales</taxon>
        <taxon>Boraginaceae</taxon>
        <taxon>Boraginoideae</taxon>
        <taxon>Lithospermeae</taxon>
        <taxon>Lithospermum</taxon>
    </lineage>
</organism>
<keyword evidence="2 4" id="KW-0863">Zinc-finger</keyword>
<reference evidence="8 9" key="1">
    <citation type="submission" date="2024-01" db="EMBL/GenBank/DDBJ databases">
        <title>The complete chloroplast genome sequence of Lithospermum erythrorhizon: insights into the phylogenetic relationship among Boraginaceae species and the maternal lineages of purple gromwells.</title>
        <authorList>
            <person name="Okada T."/>
            <person name="Watanabe K."/>
        </authorList>
    </citation>
    <scope>NUCLEOTIDE SEQUENCE [LARGE SCALE GENOMIC DNA]</scope>
</reference>
<evidence type="ECO:0000313" key="9">
    <source>
        <dbReference type="Proteomes" id="UP001454036"/>
    </source>
</evidence>
<feature type="compositionally biased region" description="Basic residues" evidence="5">
    <location>
        <begin position="263"/>
        <end position="273"/>
    </location>
</feature>
<evidence type="ECO:0000256" key="4">
    <source>
        <dbReference type="PROSITE-ProRule" id="PRU00470"/>
    </source>
</evidence>
<evidence type="ECO:0000256" key="2">
    <source>
        <dbReference type="ARBA" id="ARBA00022771"/>
    </source>
</evidence>
<feature type="compositionally biased region" description="Polar residues" evidence="5">
    <location>
        <begin position="355"/>
        <end position="377"/>
    </location>
</feature>
<feature type="region of interest" description="Disordered" evidence="5">
    <location>
        <begin position="263"/>
        <end position="317"/>
    </location>
</feature>
<dbReference type="Proteomes" id="UP001454036">
    <property type="component" value="Unassembled WGS sequence"/>
</dbReference>
<feature type="compositionally biased region" description="Basic and acidic residues" evidence="5">
    <location>
        <begin position="297"/>
        <end position="316"/>
    </location>
</feature>
<keyword evidence="6" id="KW-0472">Membrane</keyword>
<dbReference type="PROSITE" id="PS51141">
    <property type="entry name" value="ZF_SBP"/>
    <property type="match status" value="1"/>
</dbReference>
<dbReference type="InterPro" id="IPR036893">
    <property type="entry name" value="SBP_sf"/>
</dbReference>
<proteinExistence type="predicted"/>
<name>A0AAV3S1K1_LITER</name>
<keyword evidence="6" id="KW-0812">Transmembrane</keyword>
<dbReference type="GO" id="GO:0003677">
    <property type="term" value="F:DNA binding"/>
    <property type="evidence" value="ECO:0007669"/>
    <property type="project" value="InterPro"/>
</dbReference>
<dbReference type="Gene3D" id="4.10.1100.10">
    <property type="entry name" value="Transcription factor, SBP-box domain"/>
    <property type="match status" value="1"/>
</dbReference>
<feature type="region of interest" description="Disordered" evidence="5">
    <location>
        <begin position="166"/>
        <end position="186"/>
    </location>
</feature>
<gene>
    <name evidence="8" type="ORF">LIER_33720</name>
</gene>
<dbReference type="PANTHER" id="PTHR31251">
    <property type="entry name" value="SQUAMOSA PROMOTER-BINDING-LIKE PROTEIN 4"/>
    <property type="match status" value="1"/>
</dbReference>
<keyword evidence="6" id="KW-1133">Transmembrane helix</keyword>
<dbReference type="SUPFAM" id="SSF103612">
    <property type="entry name" value="SBT domain"/>
    <property type="match status" value="1"/>
</dbReference>
<dbReference type="AlphaFoldDB" id="A0AAV3S1K1"/>
<dbReference type="InterPro" id="IPR004333">
    <property type="entry name" value="SBP_dom"/>
</dbReference>
<feature type="region of interest" description="Disordered" evidence="5">
    <location>
        <begin position="347"/>
        <end position="377"/>
    </location>
</feature>
<dbReference type="GO" id="GO:0008270">
    <property type="term" value="F:zinc ion binding"/>
    <property type="evidence" value="ECO:0007669"/>
    <property type="project" value="UniProtKB-KW"/>
</dbReference>
<keyword evidence="1" id="KW-0479">Metal-binding</keyword>
<feature type="compositionally biased region" description="Pro residues" evidence="5">
    <location>
        <begin position="1"/>
        <end position="13"/>
    </location>
</feature>
<dbReference type="PANTHER" id="PTHR31251:SF108">
    <property type="entry name" value="SQUAMOSA PROMOTER-BINDING-LIKE PROTEIN 7"/>
    <property type="match status" value="1"/>
</dbReference>
<dbReference type="Pfam" id="PF26102">
    <property type="entry name" value="Ig_SPL7"/>
    <property type="match status" value="1"/>
</dbReference>
<sequence length="860" mass="95676">MQNPNFPLPPPPENFSDELTTTNPSSSLFDWSDFLDFGIDDTLSFPSFEAPDNKVNHENFNNFDPNTHSNDHIINLSGIGSEPIDLEGVDFQESVEIDGVKNQGVDFQESVELDEGVENQAVDFQESVQRVRKRDPRLGCSNFMAGRVPCACPEMDAKLEEEEMRDALAPGKKRARVGRSSRANTGRSGVGLGVAMMRCQVPECEVDISELKGYHKRHRVCLKCANASFVVLDGESKRYCQQCGKFHILPDFDEGKRSCRRKLERHNNRRRRKPADSKGGTEKEQELILATEDVSCDDDRGKEEATRSQPVGKDELVGSEGQLSALGLIHGSQTIQTAVSYTASGEAPTEAEKGNLTSTCSPTAINRSPSDGDNRSAFSSVCPTGRISFKLYDWNPAEFPRRLRNQIFQWLASMPVELEGYIRPGCIIFTVFIAMPKPTWVKLAKDPVQCLHNFIMSPRNLLNGRGTMLVYLNNMILHVMKDGTSVTEVKAREMAPRLHYVYPTCFVAGKPIEFVACGSNLLQSNLRFLFSFSGKYLACKGCVSSFHNEIIDSSKSVDHQVVKVCVTETASDVLGPAFIEVENEFGLSNFIPVLIGNQEICTEMKLIQQRLGISYTSKRRQLAPTCSLCDVSVSQQLRLSEFILDVAWLLREPLMDDLAFVPSTQIRRFIHLTKFLIENESSSILARVLHSMKVLVERNPLTGVSDVDMRLFWSNIDIAKDKLSRRKLELDSVMMAVNFPVGSSTQTTCVAAAPTSTKGLGEAEELKSESRMDLSMLYKSAIVPLLDKKASRSEKTAKVWRGRSSSSQFGTGSLFSSKRSAIFAMTAVAVCLGVCVVFLHPQKVERITTTIRMCLFENSS</sequence>
<evidence type="ECO:0000256" key="5">
    <source>
        <dbReference type="SAM" id="MobiDB-lite"/>
    </source>
</evidence>
<evidence type="ECO:0000313" key="8">
    <source>
        <dbReference type="EMBL" id="GAA0186432.1"/>
    </source>
</evidence>
<dbReference type="GO" id="GO:0005634">
    <property type="term" value="C:nucleus"/>
    <property type="evidence" value="ECO:0007669"/>
    <property type="project" value="InterPro"/>
</dbReference>
<evidence type="ECO:0000256" key="3">
    <source>
        <dbReference type="ARBA" id="ARBA00022833"/>
    </source>
</evidence>
<keyword evidence="3" id="KW-0862">Zinc</keyword>
<accession>A0AAV3S1K1</accession>
<feature type="domain" description="SBP-type" evidence="7">
    <location>
        <begin position="196"/>
        <end position="273"/>
    </location>
</feature>
<dbReference type="Pfam" id="PF03110">
    <property type="entry name" value="SBP"/>
    <property type="match status" value="1"/>
</dbReference>
<evidence type="ECO:0000259" key="7">
    <source>
        <dbReference type="PROSITE" id="PS51141"/>
    </source>
</evidence>
<feature type="region of interest" description="Disordered" evidence="5">
    <location>
        <begin position="1"/>
        <end position="22"/>
    </location>
</feature>